<keyword evidence="5" id="KW-1185">Reference proteome</keyword>
<keyword evidence="1" id="KW-0479">Metal-binding</keyword>
<feature type="compositionally biased region" description="Polar residues" evidence="2">
    <location>
        <begin position="67"/>
        <end position="76"/>
    </location>
</feature>
<feature type="compositionally biased region" description="Basic and acidic residues" evidence="2">
    <location>
        <begin position="291"/>
        <end position="300"/>
    </location>
</feature>
<evidence type="ECO:0000313" key="5">
    <source>
        <dbReference type="Proteomes" id="UP001302126"/>
    </source>
</evidence>
<feature type="compositionally biased region" description="Polar residues" evidence="2">
    <location>
        <begin position="259"/>
        <end position="281"/>
    </location>
</feature>
<reference evidence="4" key="2">
    <citation type="submission" date="2023-05" db="EMBL/GenBank/DDBJ databases">
        <authorList>
            <consortium name="Lawrence Berkeley National Laboratory"/>
            <person name="Steindorff A."/>
            <person name="Hensen N."/>
            <person name="Bonometti L."/>
            <person name="Westerberg I."/>
            <person name="Brannstrom I.O."/>
            <person name="Guillou S."/>
            <person name="Cros-Aarteil S."/>
            <person name="Calhoun S."/>
            <person name="Haridas S."/>
            <person name="Kuo A."/>
            <person name="Mondo S."/>
            <person name="Pangilinan J."/>
            <person name="Riley R."/>
            <person name="Labutti K."/>
            <person name="Andreopoulos B."/>
            <person name="Lipzen A."/>
            <person name="Chen C."/>
            <person name="Yanf M."/>
            <person name="Daum C."/>
            <person name="Ng V."/>
            <person name="Clum A."/>
            <person name="Ohm R."/>
            <person name="Martin F."/>
            <person name="Silar P."/>
            <person name="Natvig D."/>
            <person name="Lalanne C."/>
            <person name="Gautier V."/>
            <person name="Ament-Velasquez S.L."/>
            <person name="Kruys A."/>
            <person name="Hutchinson M.I."/>
            <person name="Powell A.J."/>
            <person name="Barry K."/>
            <person name="Miller A.N."/>
            <person name="Grigoriev I.V."/>
            <person name="Debuchy R."/>
            <person name="Gladieux P."/>
            <person name="Thoren M.H."/>
            <person name="Johannesson H."/>
        </authorList>
    </citation>
    <scope>NUCLEOTIDE SEQUENCE</scope>
    <source>
        <strain evidence="4">PSN309</strain>
    </source>
</reference>
<evidence type="ECO:0000256" key="2">
    <source>
        <dbReference type="SAM" id="MobiDB-lite"/>
    </source>
</evidence>
<evidence type="ECO:0000256" key="1">
    <source>
        <dbReference type="PROSITE-ProRule" id="PRU00047"/>
    </source>
</evidence>
<accession>A0AAN7AJ02</accession>
<keyword evidence="1" id="KW-0862">Zinc</keyword>
<feature type="compositionally biased region" description="Low complexity" evidence="2">
    <location>
        <begin position="35"/>
        <end position="51"/>
    </location>
</feature>
<evidence type="ECO:0000259" key="3">
    <source>
        <dbReference type="PROSITE" id="PS50158"/>
    </source>
</evidence>
<dbReference type="InterPro" id="IPR001878">
    <property type="entry name" value="Znf_CCHC"/>
</dbReference>
<feature type="region of interest" description="Disordered" evidence="2">
    <location>
        <begin position="1"/>
        <end position="82"/>
    </location>
</feature>
<dbReference type="AlphaFoldDB" id="A0AAN7AJ02"/>
<dbReference type="EMBL" id="MU864366">
    <property type="protein sequence ID" value="KAK4190446.1"/>
    <property type="molecule type" value="Genomic_DNA"/>
</dbReference>
<feature type="compositionally biased region" description="Polar residues" evidence="2">
    <location>
        <begin position="13"/>
        <end position="25"/>
    </location>
</feature>
<feature type="compositionally biased region" description="Basic and acidic residues" evidence="2">
    <location>
        <begin position="168"/>
        <end position="180"/>
    </location>
</feature>
<dbReference type="SUPFAM" id="SSF57756">
    <property type="entry name" value="Retrovirus zinc finger-like domains"/>
    <property type="match status" value="1"/>
</dbReference>
<name>A0AAN7AJ02_9PEZI</name>
<dbReference type="GO" id="GO:0008270">
    <property type="term" value="F:zinc ion binding"/>
    <property type="evidence" value="ECO:0007669"/>
    <property type="project" value="UniProtKB-KW"/>
</dbReference>
<evidence type="ECO:0000313" key="4">
    <source>
        <dbReference type="EMBL" id="KAK4190446.1"/>
    </source>
</evidence>
<feature type="compositionally biased region" description="Acidic residues" evidence="2">
    <location>
        <begin position="181"/>
        <end position="200"/>
    </location>
</feature>
<comment type="caution">
    <text evidence="4">The sequence shown here is derived from an EMBL/GenBank/DDBJ whole genome shotgun (WGS) entry which is preliminary data.</text>
</comment>
<protein>
    <recommendedName>
        <fullName evidence="3">CCHC-type domain-containing protein</fullName>
    </recommendedName>
</protein>
<reference evidence="4" key="1">
    <citation type="journal article" date="2023" name="Mol. Phylogenet. Evol.">
        <title>Genome-scale phylogeny and comparative genomics of the fungal order Sordariales.</title>
        <authorList>
            <person name="Hensen N."/>
            <person name="Bonometti L."/>
            <person name="Westerberg I."/>
            <person name="Brannstrom I.O."/>
            <person name="Guillou S."/>
            <person name="Cros-Aarteil S."/>
            <person name="Calhoun S."/>
            <person name="Haridas S."/>
            <person name="Kuo A."/>
            <person name="Mondo S."/>
            <person name="Pangilinan J."/>
            <person name="Riley R."/>
            <person name="LaButti K."/>
            <person name="Andreopoulos B."/>
            <person name="Lipzen A."/>
            <person name="Chen C."/>
            <person name="Yan M."/>
            <person name="Daum C."/>
            <person name="Ng V."/>
            <person name="Clum A."/>
            <person name="Steindorff A."/>
            <person name="Ohm R.A."/>
            <person name="Martin F."/>
            <person name="Silar P."/>
            <person name="Natvig D.O."/>
            <person name="Lalanne C."/>
            <person name="Gautier V."/>
            <person name="Ament-Velasquez S.L."/>
            <person name="Kruys A."/>
            <person name="Hutchinson M.I."/>
            <person name="Powell A.J."/>
            <person name="Barry K."/>
            <person name="Miller A.N."/>
            <person name="Grigoriev I.V."/>
            <person name="Debuchy R."/>
            <person name="Gladieux P."/>
            <person name="Hiltunen Thoren M."/>
            <person name="Johannesson H."/>
        </authorList>
    </citation>
    <scope>NUCLEOTIDE SEQUENCE</scope>
    <source>
        <strain evidence="4">PSN309</strain>
    </source>
</reference>
<gene>
    <name evidence="4" type="ORF">QBC35DRAFT_490389</name>
</gene>
<dbReference type="GO" id="GO:0003676">
    <property type="term" value="F:nucleic acid binding"/>
    <property type="evidence" value="ECO:0007669"/>
    <property type="project" value="InterPro"/>
</dbReference>
<dbReference type="SMART" id="SM00343">
    <property type="entry name" value="ZnF_C2HC"/>
    <property type="match status" value="1"/>
</dbReference>
<keyword evidence="1" id="KW-0863">Zinc-finger</keyword>
<proteinExistence type="predicted"/>
<dbReference type="InterPro" id="IPR036875">
    <property type="entry name" value="Znf_CCHC_sf"/>
</dbReference>
<organism evidence="4 5">
    <name type="scientific">Podospora australis</name>
    <dbReference type="NCBI Taxonomy" id="1536484"/>
    <lineage>
        <taxon>Eukaryota</taxon>
        <taxon>Fungi</taxon>
        <taxon>Dikarya</taxon>
        <taxon>Ascomycota</taxon>
        <taxon>Pezizomycotina</taxon>
        <taxon>Sordariomycetes</taxon>
        <taxon>Sordariomycetidae</taxon>
        <taxon>Sordariales</taxon>
        <taxon>Podosporaceae</taxon>
        <taxon>Podospora</taxon>
    </lineage>
</organism>
<dbReference type="PROSITE" id="PS50158">
    <property type="entry name" value="ZF_CCHC"/>
    <property type="match status" value="1"/>
</dbReference>
<feature type="region of interest" description="Disordered" evidence="2">
    <location>
        <begin position="140"/>
        <end position="300"/>
    </location>
</feature>
<sequence>MAPEPLASLPSMAKQSTPKTMSSRLMTMKFMQRGAAAAAAATPEAASPATPKSEEPSSSKRRKFSHAPSSVASTPATPLYDQKAIQEALEEEEKKRLAAVEKRAAELGDSHWVLPGVSAKPKSKPLNVVQVGFAQIDYTGSTSAYSDNPFEESSALPPQPQFRRFNLKKPEAEKKEKKDDDDSDGSSDADSDDNSDDDNSAEDRKRGGRGQARGRRDTLDGSATKRARSSVSLSSKREEERKKAQQLAGKRRQKEVKLNQLSSISSSGAQTFQQRPASNMTCHGCGKVGHKVSECPKKRR</sequence>
<dbReference type="Proteomes" id="UP001302126">
    <property type="component" value="Unassembled WGS sequence"/>
</dbReference>
<feature type="domain" description="CCHC-type" evidence="3">
    <location>
        <begin position="282"/>
        <end position="297"/>
    </location>
</feature>